<dbReference type="RefSeq" id="WP_231449066.1">
    <property type="nucleotide sequence ID" value="NZ_JAJOMB010000028.1"/>
</dbReference>
<dbReference type="Pfam" id="PF12867">
    <property type="entry name" value="DinB_2"/>
    <property type="match status" value="1"/>
</dbReference>
<gene>
    <name evidence="2" type="ORF">LR394_35485</name>
</gene>
<dbReference type="Gene3D" id="1.20.120.450">
    <property type="entry name" value="dinb family like domain"/>
    <property type="match status" value="1"/>
</dbReference>
<comment type="caution">
    <text evidence="2">The sequence shown here is derived from an EMBL/GenBank/DDBJ whole genome shotgun (WGS) entry which is preliminary data.</text>
</comment>
<dbReference type="InterPro" id="IPR024775">
    <property type="entry name" value="DinB-like"/>
</dbReference>
<reference evidence="2" key="1">
    <citation type="submission" date="2021-11" db="EMBL/GenBank/DDBJ databases">
        <title>Streptomyces corallinus and Kineosporia corallina sp. nov., two new coral-derived marine actinobacteria.</title>
        <authorList>
            <person name="Buangrab K."/>
            <person name="Sutthacheep M."/>
            <person name="Yeemin T."/>
            <person name="Harunari E."/>
            <person name="Igarashi Y."/>
            <person name="Sripreechasak P."/>
            <person name="Kanchanasin P."/>
            <person name="Tanasupawat S."/>
            <person name="Phongsopitanun W."/>
        </authorList>
    </citation>
    <scope>NUCLEOTIDE SEQUENCE</scope>
    <source>
        <strain evidence="2">JCM 31032</strain>
    </source>
</reference>
<name>A0A9X1T3Y7_9ACTN</name>
<evidence type="ECO:0000313" key="3">
    <source>
        <dbReference type="Proteomes" id="UP001138997"/>
    </source>
</evidence>
<keyword evidence="3" id="KW-1185">Reference proteome</keyword>
<dbReference type="EMBL" id="JAJOMB010000028">
    <property type="protein sequence ID" value="MCD5316213.1"/>
    <property type="molecule type" value="Genomic_DNA"/>
</dbReference>
<protein>
    <submittedName>
        <fullName evidence="2">DinB family protein</fullName>
    </submittedName>
</protein>
<feature type="domain" description="DinB-like" evidence="1">
    <location>
        <begin position="86"/>
        <end position="230"/>
    </location>
</feature>
<proteinExistence type="predicted"/>
<dbReference type="Proteomes" id="UP001138997">
    <property type="component" value="Unassembled WGS sequence"/>
</dbReference>
<evidence type="ECO:0000313" key="2">
    <source>
        <dbReference type="EMBL" id="MCD5316213.1"/>
    </source>
</evidence>
<dbReference type="SUPFAM" id="SSF109854">
    <property type="entry name" value="DinB/YfiT-like putative metalloenzymes"/>
    <property type="match status" value="1"/>
</dbReference>
<sequence>MTSFQDVNLKDARFRDVEVRNASFWKVRMRGVWIGEVEIDGEVQGLRINGVDVAPLIEAELDRQDPQRVKMRPQDVAGYREAWDILDALWRTTVEKARALPPELLHERVDGEWSFIETQRHLIYATDIWVSRAILGEPRPWHALALPFDEMDPEPGVPWDKAARPSLDEVLALRAERNTTVRRVIDGLTEESLAAHTEPVEGPGYPPADRYPVAECLRTVLNEEWQHRLYAERDLAVLTAGTLSGPGAAGR</sequence>
<dbReference type="InterPro" id="IPR034660">
    <property type="entry name" value="DinB/YfiT-like"/>
</dbReference>
<evidence type="ECO:0000259" key="1">
    <source>
        <dbReference type="Pfam" id="PF12867"/>
    </source>
</evidence>
<organism evidence="2 3">
    <name type="scientific">Kineosporia babensis</name>
    <dbReference type="NCBI Taxonomy" id="499548"/>
    <lineage>
        <taxon>Bacteria</taxon>
        <taxon>Bacillati</taxon>
        <taxon>Actinomycetota</taxon>
        <taxon>Actinomycetes</taxon>
        <taxon>Kineosporiales</taxon>
        <taxon>Kineosporiaceae</taxon>
        <taxon>Kineosporia</taxon>
    </lineage>
</organism>
<dbReference type="AlphaFoldDB" id="A0A9X1T3Y7"/>
<accession>A0A9X1T3Y7</accession>